<feature type="non-terminal residue" evidence="1">
    <location>
        <position position="201"/>
    </location>
</feature>
<accession>A0A5J4T9L9</accession>
<dbReference type="InterPro" id="IPR011050">
    <property type="entry name" value="Pectin_lyase_fold/virulence"/>
</dbReference>
<proteinExistence type="predicted"/>
<evidence type="ECO:0008006" key="3">
    <source>
        <dbReference type="Google" id="ProtNLM"/>
    </source>
</evidence>
<name>A0A5J4T9L9_9EUKA</name>
<dbReference type="AlphaFoldDB" id="A0A5J4T9L9"/>
<sequence>NQVEIIQATFSNISLSGIGNGITVNALLQTGSLLLINDSEFILCKGSNIYGGAINLNISFEGQVIISNSTFNQCEAQYGGGIYLSIESGGNLTIDGQCSFTECKSSDYGGGIWAQISGVNSLLTLEDGLKFENCESDGQGEGGGIYFEIYGQATSIINKVQFSYCNASSGGGVYLYGRNQVKQIFDGTKFTNCEAYYDGGG</sequence>
<feature type="non-terminal residue" evidence="1">
    <location>
        <position position="1"/>
    </location>
</feature>
<evidence type="ECO:0000313" key="1">
    <source>
        <dbReference type="EMBL" id="KAA6354859.1"/>
    </source>
</evidence>
<comment type="caution">
    <text evidence="1">The sequence shown here is derived from an EMBL/GenBank/DDBJ whole genome shotgun (WGS) entry which is preliminary data.</text>
</comment>
<reference evidence="1 2" key="1">
    <citation type="submission" date="2019-03" db="EMBL/GenBank/DDBJ databases">
        <title>Single cell metagenomics reveals metabolic interactions within the superorganism composed of flagellate Streblomastix strix and complex community of Bacteroidetes bacteria on its surface.</title>
        <authorList>
            <person name="Treitli S.C."/>
            <person name="Kolisko M."/>
            <person name="Husnik F."/>
            <person name="Keeling P."/>
            <person name="Hampl V."/>
        </authorList>
    </citation>
    <scope>NUCLEOTIDE SEQUENCE [LARGE SCALE GENOMIC DNA]</scope>
    <source>
        <strain evidence="1">ST1C</strain>
    </source>
</reference>
<organism evidence="1 2">
    <name type="scientific">Streblomastix strix</name>
    <dbReference type="NCBI Taxonomy" id="222440"/>
    <lineage>
        <taxon>Eukaryota</taxon>
        <taxon>Metamonada</taxon>
        <taxon>Preaxostyla</taxon>
        <taxon>Oxymonadida</taxon>
        <taxon>Streblomastigidae</taxon>
        <taxon>Streblomastix</taxon>
    </lineage>
</organism>
<protein>
    <recommendedName>
        <fullName evidence="3">Right handed beta helix domain-containing protein</fullName>
    </recommendedName>
</protein>
<dbReference type="SUPFAM" id="SSF51126">
    <property type="entry name" value="Pectin lyase-like"/>
    <property type="match status" value="1"/>
</dbReference>
<gene>
    <name evidence="1" type="ORF">EZS28_049614</name>
</gene>
<dbReference type="Proteomes" id="UP000324800">
    <property type="component" value="Unassembled WGS sequence"/>
</dbReference>
<dbReference type="EMBL" id="SNRW01035585">
    <property type="protein sequence ID" value="KAA6354859.1"/>
    <property type="molecule type" value="Genomic_DNA"/>
</dbReference>
<evidence type="ECO:0000313" key="2">
    <source>
        <dbReference type="Proteomes" id="UP000324800"/>
    </source>
</evidence>
<dbReference type="OrthoDB" id="19530at2759"/>